<proteinExistence type="inferred from homology"/>
<dbReference type="GO" id="GO:0005783">
    <property type="term" value="C:endoplasmic reticulum"/>
    <property type="evidence" value="ECO:0007669"/>
    <property type="project" value="TreeGrafter"/>
</dbReference>
<dbReference type="InterPro" id="IPR036291">
    <property type="entry name" value="NAD(P)-bd_dom_sf"/>
</dbReference>
<dbReference type="PRINTS" id="PR00080">
    <property type="entry name" value="SDRFAMILY"/>
</dbReference>
<keyword evidence="2" id="KW-0560">Oxidoreductase</keyword>
<dbReference type="AlphaFoldDB" id="A0A0A9YMW9"/>
<reference evidence="3" key="1">
    <citation type="journal article" date="2014" name="PLoS ONE">
        <title>Transcriptome-Based Identification of ABC Transporters in the Western Tarnished Plant Bug Lygus hesperus.</title>
        <authorList>
            <person name="Hull J.J."/>
            <person name="Chaney K."/>
            <person name="Geib S.M."/>
            <person name="Fabrick J.A."/>
            <person name="Brent C.S."/>
            <person name="Walsh D."/>
            <person name="Lavine L.C."/>
        </authorList>
    </citation>
    <scope>NUCLEOTIDE SEQUENCE</scope>
</reference>
<dbReference type="SUPFAM" id="SSF51735">
    <property type="entry name" value="NAD(P)-binding Rossmann-fold domains"/>
    <property type="match status" value="1"/>
</dbReference>
<evidence type="ECO:0000313" key="3">
    <source>
        <dbReference type="EMBL" id="JAG30875.1"/>
    </source>
</evidence>
<reference evidence="4" key="3">
    <citation type="submission" date="2014-09" db="EMBL/GenBank/DDBJ databases">
        <authorList>
            <person name="Magalhaes I.L.F."/>
            <person name="Oliveira U."/>
            <person name="Santos F.R."/>
            <person name="Vidigal T.H.D.A."/>
            <person name="Brescovit A.D."/>
            <person name="Santos A.J."/>
        </authorList>
    </citation>
    <scope>NUCLEOTIDE SEQUENCE</scope>
</reference>
<protein>
    <submittedName>
        <fullName evidence="3">Estradiol 17-beta-dehydrogenase 12</fullName>
    </submittedName>
</protein>
<evidence type="ECO:0000256" key="1">
    <source>
        <dbReference type="ARBA" id="ARBA00006484"/>
    </source>
</evidence>
<dbReference type="Gene3D" id="3.40.50.720">
    <property type="entry name" value="NAD(P)-binding Rossmann-like Domain"/>
    <property type="match status" value="1"/>
</dbReference>
<dbReference type="EMBL" id="GBRD01010777">
    <property type="protein sequence ID" value="JAG55047.1"/>
    <property type="molecule type" value="Transcribed_RNA"/>
</dbReference>
<name>A0A0A9YMW9_LYGHE</name>
<evidence type="ECO:0000313" key="4">
    <source>
        <dbReference type="EMBL" id="JAG55047.1"/>
    </source>
</evidence>
<accession>A0A0A9YMW9</accession>
<dbReference type="GO" id="GO:0016491">
    <property type="term" value="F:oxidoreductase activity"/>
    <property type="evidence" value="ECO:0007669"/>
    <property type="project" value="UniProtKB-KW"/>
</dbReference>
<evidence type="ECO:0000256" key="2">
    <source>
        <dbReference type="ARBA" id="ARBA00023002"/>
    </source>
</evidence>
<dbReference type="Pfam" id="PF00106">
    <property type="entry name" value="adh_short"/>
    <property type="match status" value="1"/>
</dbReference>
<reference evidence="3" key="2">
    <citation type="submission" date="2014-07" db="EMBL/GenBank/DDBJ databases">
        <authorList>
            <person name="Hull J."/>
        </authorList>
    </citation>
    <scope>NUCLEOTIDE SEQUENCE</scope>
</reference>
<dbReference type="EMBL" id="GBHO01012729">
    <property type="protein sequence ID" value="JAG30875.1"/>
    <property type="molecule type" value="Transcribed_RNA"/>
</dbReference>
<dbReference type="PANTHER" id="PTHR43899:SF13">
    <property type="entry name" value="RH59310P"/>
    <property type="match status" value="1"/>
</dbReference>
<organism evidence="3">
    <name type="scientific">Lygus hesperus</name>
    <name type="common">Western plant bug</name>
    <dbReference type="NCBI Taxonomy" id="30085"/>
    <lineage>
        <taxon>Eukaryota</taxon>
        <taxon>Metazoa</taxon>
        <taxon>Ecdysozoa</taxon>
        <taxon>Arthropoda</taxon>
        <taxon>Hexapoda</taxon>
        <taxon>Insecta</taxon>
        <taxon>Pterygota</taxon>
        <taxon>Neoptera</taxon>
        <taxon>Paraneoptera</taxon>
        <taxon>Hemiptera</taxon>
        <taxon>Heteroptera</taxon>
        <taxon>Panheteroptera</taxon>
        <taxon>Cimicomorpha</taxon>
        <taxon>Miridae</taxon>
        <taxon>Mirini</taxon>
        <taxon>Lygus</taxon>
    </lineage>
</organism>
<gene>
    <name evidence="3" type="primary">HSD17B12</name>
    <name evidence="3" type="ORF">CM83_2023</name>
</gene>
<dbReference type="PANTHER" id="PTHR43899">
    <property type="entry name" value="RH59310P"/>
    <property type="match status" value="1"/>
</dbReference>
<comment type="similarity">
    <text evidence="1">Belongs to the short-chain dehydrogenases/reductases (SDR) family.</text>
</comment>
<dbReference type="InterPro" id="IPR002347">
    <property type="entry name" value="SDR_fam"/>
</dbReference>
<sequence length="157" mass="17702">MYSRIKEELENMDVGVLVNNVGTIASHPEYFLELENHHKYLYQGIINCNITSAINMTRFVLPGMVKRSRGLIINVSSMMGVLPAPLHSLYGATKSFILKFSQDLDTEYSKSGVHVHVLKTGLVATKMSDVEEIPFICAFSSSIRGQRSERRHQKTKL</sequence>
<dbReference type="PRINTS" id="PR00081">
    <property type="entry name" value="GDHRDH"/>
</dbReference>
<dbReference type="InterPro" id="IPR051019">
    <property type="entry name" value="VLCFA-Steroid_DH"/>
</dbReference>